<dbReference type="Pfam" id="PF09172">
    <property type="entry name" value="Vit_open_b-sht"/>
    <property type="match status" value="1"/>
</dbReference>
<keyword evidence="1" id="KW-0732">Signal</keyword>
<dbReference type="Gene3D" id="1.25.10.20">
    <property type="entry name" value="Vitellinogen, superhelical"/>
    <property type="match status" value="1"/>
</dbReference>
<dbReference type="PANTHER" id="PTHR23345">
    <property type="entry name" value="VITELLOGENIN-RELATED"/>
    <property type="match status" value="1"/>
</dbReference>
<reference evidence="5" key="1">
    <citation type="submission" date="2016-01" db="EMBL/GenBank/DDBJ databases">
        <title>Reference transcriptome for the parasite Schistocephalus solidus: insights into the molecular evolution of parasitism.</title>
        <authorList>
            <person name="Hebert F.O."/>
            <person name="Grambauer S."/>
            <person name="Barber I."/>
            <person name="Landry C.R."/>
            <person name="Aubin-Horth N."/>
        </authorList>
    </citation>
    <scope>NUCLEOTIDE SEQUENCE</scope>
</reference>
<dbReference type="Pfam" id="PF01347">
    <property type="entry name" value="Vitellogenin_N"/>
    <property type="match status" value="1"/>
</dbReference>
<evidence type="ECO:0000256" key="3">
    <source>
        <dbReference type="PROSITE-ProRule" id="PRU00557"/>
    </source>
</evidence>
<dbReference type="GO" id="GO:0005319">
    <property type="term" value="F:lipid transporter activity"/>
    <property type="evidence" value="ECO:0007669"/>
    <property type="project" value="InterPro"/>
</dbReference>
<dbReference type="SUPFAM" id="SSF56968">
    <property type="entry name" value="Lipovitellin-phosvitin complex, beta-sheet shell regions"/>
    <property type="match status" value="2"/>
</dbReference>
<dbReference type="PROSITE" id="PS51211">
    <property type="entry name" value="VITELLOGENIN"/>
    <property type="match status" value="1"/>
</dbReference>
<proteinExistence type="predicted"/>
<dbReference type="InterPro" id="IPR015819">
    <property type="entry name" value="Lipid_transp_b-sht_shell"/>
</dbReference>
<dbReference type="Gene3D" id="2.20.50.20">
    <property type="entry name" value="Lipovitellin. Chain A, domain 3"/>
    <property type="match status" value="1"/>
</dbReference>
<dbReference type="SMART" id="SM00638">
    <property type="entry name" value="LPD_N"/>
    <property type="match status" value="1"/>
</dbReference>
<feature type="non-terminal residue" evidence="5">
    <location>
        <position position="1"/>
    </location>
</feature>
<dbReference type="InterPro" id="IPR050733">
    <property type="entry name" value="Vitellogenin/Apolipophorin"/>
</dbReference>
<dbReference type="InterPro" id="IPR001747">
    <property type="entry name" value="Vitellogenin_N"/>
</dbReference>
<dbReference type="InterPro" id="IPR015816">
    <property type="entry name" value="Vitellinogen_b-sht_N"/>
</dbReference>
<name>A0A0X3PDW5_SCHSO</name>
<evidence type="ECO:0000256" key="1">
    <source>
        <dbReference type="ARBA" id="ARBA00022729"/>
    </source>
</evidence>
<dbReference type="SUPFAM" id="SSF48431">
    <property type="entry name" value="Lipovitellin-phosvitin complex, superhelical domain"/>
    <property type="match status" value="1"/>
</dbReference>
<organism evidence="5">
    <name type="scientific">Schistocephalus solidus</name>
    <name type="common">Tapeworm</name>
    <dbReference type="NCBI Taxonomy" id="70667"/>
    <lineage>
        <taxon>Eukaryota</taxon>
        <taxon>Metazoa</taxon>
        <taxon>Spiralia</taxon>
        <taxon>Lophotrochozoa</taxon>
        <taxon>Platyhelminthes</taxon>
        <taxon>Cestoda</taxon>
        <taxon>Eucestoda</taxon>
        <taxon>Diphyllobothriidea</taxon>
        <taxon>Diphyllobothriidae</taxon>
        <taxon>Schistocephalus</taxon>
    </lineage>
</organism>
<dbReference type="PANTHER" id="PTHR23345:SF36">
    <property type="entry name" value="APOLIPOPHORINS"/>
    <property type="match status" value="1"/>
</dbReference>
<dbReference type="InterPro" id="IPR011030">
    <property type="entry name" value="Lipovitellin_superhlx_dom"/>
</dbReference>
<dbReference type="SMART" id="SM01169">
    <property type="entry name" value="DUF1943"/>
    <property type="match status" value="1"/>
</dbReference>
<evidence type="ECO:0000259" key="4">
    <source>
        <dbReference type="PROSITE" id="PS51211"/>
    </source>
</evidence>
<comment type="caution">
    <text evidence="3">Lacks conserved residue(s) required for the propagation of feature annotation.</text>
</comment>
<dbReference type="InterPro" id="IPR015255">
    <property type="entry name" value="Vitellinogen_open_b-sht"/>
</dbReference>
<evidence type="ECO:0000313" key="5">
    <source>
        <dbReference type="EMBL" id="JAP50141.1"/>
    </source>
</evidence>
<dbReference type="Gene3D" id="2.30.230.10">
    <property type="entry name" value="Lipovitellin, beta-sheet shell regions, chain A"/>
    <property type="match status" value="1"/>
</dbReference>
<gene>
    <name evidence="5" type="primary">APLP</name>
    <name evidence="5" type="ORF">TR88112</name>
</gene>
<dbReference type="InterPro" id="IPR015817">
    <property type="entry name" value="Vitellinogen_open_b-sht_sub1"/>
</dbReference>
<evidence type="ECO:0000256" key="2">
    <source>
        <dbReference type="ARBA" id="ARBA00023180"/>
    </source>
</evidence>
<feature type="domain" description="Vitellogenin" evidence="4">
    <location>
        <begin position="73"/>
        <end position="688"/>
    </location>
</feature>
<sequence length="3232" mass="363220">QIRAVEVFSLITRFVHLAADRATTRLLSVLMLSHWFFLYALCLLRPLNAVPTEKPKPEACSEACSGITDLADLGVFKSHVYSIRINHRITSPLSATGYVNYLINGTAEILGGTDCNYELRLKDVSVREMDVSGTERLQDEHGRLLEANNLQFAYDNGLITAICPSENETAFTQNVKVSILSHLQVTMNSFQLPSVVIEDDISGRCLTRYFPKPSAERADAWTIRKVKSTAGCANKYSRKTRFDGIDLRLAQDTSNSMILDGAQTCTITLPAGGTVSHAECSENMTISGLFRGNLTQINTVSVDTVLHLISSDTGASPATDKEEPIKRIEFGHTAVFVDVNAQTANLVEASQTLTAVLVGDFTNRATSFANLIRLIRKMDSEQLEELYNIYKDTKQAKDLLKQAIYSAGTEVALTHLMNELNAGQFNAPIFQLSLLPSPNLTQIEIIGNLLRSTDVKSLGLIVSTLVDRYCQSHPRCMQDEIILKNLRQLESSLRYDCSTDSEEERDGVIITLRAIGNVGRVSNKSEVYPVLERCLLQPNIFLRSATAEVFRKFPCDEEADELLLSILKKRDEEAEVRIQAYLSWSRCLSEGKLLSLLSILLIDPSDQVKSFVASHLVSIRNSQDPFKADKRRMLESLQPNFSFIFNYADADLRRHSMYFDKHYYPDQFGGGVEATVIYGPTSPLPRYVSVNVTFRGFGRSFNLLEVGYRSEFGGKLRRTLLNEPEEMPSTYDGRELPYPAKHYEFFRESERRNFAFMRIFGHEVFQSTNADRDFMNLYPAQEVQSSLLEVDEVTSLPTIGGLSLQISMLGVSSQKLKYGLNWTNVLIDFDARISASLQTSVALLTPSGPIGFQTDDKLFAGLPFYFKLDWPPSRYSVELLLGGIKPNQHLLKYERGTQEIGHQRLTPLRLEGFDNTIISRTPALLEKVIGLSAVVSQKCNPKLDLCNSFSLEVEKYDGLAVFFRRHLSRDIELRCGNPRLHRSAEDTDNLLLFSYQPQLGNLTFRSRFPWDIEYGFRGYYTESDFDGLLTFGGWNTRLNGSLVTTSTDEWELKSQLSSFDRGLKFSYKKKESNKYYLLTENTGSLLPFYLLSSNDYGCSNDSTNCENAWNHTTVLSTKNAGVELRMHREEGICRKNDATFSLYWDAHDQKKATNFSLSSISCPQREGTASSVPLYNSSLSLLHKRGEETEWELAAGSLINLNFLRPSLAANFSHWLNISKLSHFLDSQQNGPDDISAKVNGYLVLSNLTVEGYQVGLEELRLNATYIDDSMHTYGLRSRLVASEKRYTATLTSALSPEIQVDTNYTIEAEQNFFFAFNSSIQKFNKSEVYAVKGSLFVNDTEHTVGLQYSLEEALDNDSLLLTSAKIQTPYRLQFPLNCSFSFMFPLSLKQSQLAGNSELFFSPTTVSFGLSTWNQPFLVLTQGRGFTAGFRYNFENVRVFDADGYLKVYQNPSLNSSHSFSLNARQNDDKLRLYAIQAETSAGNEANMRFQQEKDKLALLFALKPAVQTETFKGLFYKSTSRYSQTSSEFILTHTGEWNVNQGFAPGMPFRYGLEYTHAPNFTTGQVYVYADDSLLSKLTHVELLEMMYDYSSDLRRTEYPMVYQLNSEGMLNWRQYMGRGTVSSHVTLNGNLSSNFRAGNVELIAELPDKNQSHLRILLDCSVGGSMNTLTSEAFLDGRPMYSLNTSLMQDRRGRFNFIGFLKTVPASSPILELQLMHESICKYYSCSHYRPSFDMFWSPRRLIGSLNSSLTLLPSFTVTYDSEGNDRNLTGYLTHRNTTYVDTVIRTVNEIADLEAYFLSSNPILPVKVNITSTFLSSVSTRRLDGTIELPKQDITLKLSNCSLQRKYDKTRFVGEVFLHTGFTDWTRVHLTQSVVVKRTKNRTGLSLTTLGLREGSRFFSLDLHDASLLNTRLALFTHLPKPIFGLAMSDLLLEKQTTDKAAQVNVSGHFYSRPVLLNSEFKLSLVDSLFIWPLPRLISLVRQPRKQLVDAVLSCSTSDAKNHTADISWRFAKKAEQSDGGYSLSTSARLKSDYLPHKEIKFSLIQPFGWYPSLRGCLRSGAMYNFTYSLNCSSFFLPPKCSLLVENLGPSLRSFEKAELTLKRSDSDGPIHLRFTVDEKHKAVVELLYASQPKKPTLLYVNSSLQINGVSVFDATTKLKQSNCESTYSILLESSERWRTVAGQQSGLSVRLLIGKTYDSAEASAGVVLTTPDNASDATSIGGNIGFSTSDNLSHVEWHINSLSRGRVAYLPRTYETTVSLSLNNTLVGFPINIKGRTNLLRLLQAIETRQSQPAHKAYFIEFQNSCISVGLQTGPKVNFTLLCRLRDFNQSLTFQTAFALANTREHKRLKLDLDVEKPRNARLLFDWFLLSNDTENLGVTIVTTGIAFGTLIPKTVATFFVQPLGDSRPRHLNFTLESKLAVLNAFLRSRPDGSKHEVRISFESPQNNTLLVPFVLTGQCDPRLTLETPCEIIYRTAAREALVGARRTPLGITSEIAWNRLRNGTVKVHFNHSVWSFETPRRVLTLGRNFAGSEDNATGYFLRLLPQNQEVVDYIEVCTDEPDQLAIRSTWLKSPIGAKWELGVSKFSFNLYTGPADRKIRDLITMTFAAGEDDKGYLFFKNSENTFSAQTSLKRSRSQGIQLLVNFTLNAKNGTATLEYLPQKRLLASLSDQDHVEFSLEQQPGQLTFNFTNILLGGEIQANGNLMFLKEPLSLFVNVRSITSEGLLRLDMKDYLNVDAEILHSSMQAPAVLDARLVTRLANNYLYNFQLFWRPEAISELLADGLRNFTQDGFDSTIVKMLDPFLLLTESELTQMWKLLNHSAIYASFTAITEDAAVILDTLEAFKNDGICLVGLLENVTLSSVKYLKQALSANSLSSTYQALYDYVINMVDKVEGMTRNLLNTTRNAATFVKTMNASGRFGERMFACLQNGVKGLIEASSASFETLSQSMHSFGTSLATILNKVGTILARQVASDLDAISNTFLKERAELREAMQSVAARTKDGLSYLLSLVASQNALAALQELAIGNISGAVKKYFKPEDSQYEANWGALSVNASIHVPQDLLQAASLPIAFYGGKTLQPGSWPQCILQVSRSLLREFFDPDVFASLRTAPANISQSLKYNAWLFIMPQSRPQIIRFDGRIREPDMRQHALYVLASDTLGHTFSLMLLTSEDNYEFKLVYGGQTFTFNRETNLQVRHIVEVNLLESRRLQKTLKSFAFCLTLSI</sequence>
<accession>A0A0X3PDW5</accession>
<protein>
    <submittedName>
        <fullName evidence="5">Apolipophorins</fullName>
    </submittedName>
</protein>
<keyword evidence="2" id="KW-0325">Glycoprotein</keyword>
<dbReference type="EMBL" id="GEEE01013084">
    <property type="protein sequence ID" value="JAP50141.1"/>
    <property type="molecule type" value="Transcribed_RNA"/>
</dbReference>